<name>A0ACB8BFN1_9AGAM</name>
<comment type="caution">
    <text evidence="1">The sequence shown here is derived from an EMBL/GenBank/DDBJ whole genome shotgun (WGS) entry which is preliminary data.</text>
</comment>
<dbReference type="EMBL" id="MU266447">
    <property type="protein sequence ID" value="KAH7923612.1"/>
    <property type="molecule type" value="Genomic_DNA"/>
</dbReference>
<evidence type="ECO:0000313" key="2">
    <source>
        <dbReference type="Proteomes" id="UP000790709"/>
    </source>
</evidence>
<sequence>MWVPPGAFNPASGPQILISASLDIVLGVPLELGERLRQQRISDDGANDSSQYNTLLIGLVDLYELSAPLLRPRRIVGGPYLGERAANSKRQPHVRCRGKRMSNDKVEFANTQVTSMRSPWMCGGRVVVRDYESLATLNCLSHPGARAGGDVDEGPAVQDELTQPVCHRERPFAIWWNMDHHRRADIRPSGAVKVPEERGSEGAYVQTAQAGRCGRGSCMMDALDAGFFVGVGVFVLAEGLDIVFIWMRGGVGQMGRARQTVAMLEGKSAEESISAGSQVQNLKHIEPL</sequence>
<evidence type="ECO:0000313" key="1">
    <source>
        <dbReference type="EMBL" id="KAH7923612.1"/>
    </source>
</evidence>
<protein>
    <submittedName>
        <fullName evidence="1">Uncharacterized protein</fullName>
    </submittedName>
</protein>
<proteinExistence type="predicted"/>
<reference evidence="1" key="1">
    <citation type="journal article" date="2021" name="New Phytol.">
        <title>Evolutionary innovations through gain and loss of genes in the ectomycorrhizal Boletales.</title>
        <authorList>
            <person name="Wu G."/>
            <person name="Miyauchi S."/>
            <person name="Morin E."/>
            <person name="Kuo A."/>
            <person name="Drula E."/>
            <person name="Varga T."/>
            <person name="Kohler A."/>
            <person name="Feng B."/>
            <person name="Cao Y."/>
            <person name="Lipzen A."/>
            <person name="Daum C."/>
            <person name="Hundley H."/>
            <person name="Pangilinan J."/>
            <person name="Johnson J."/>
            <person name="Barry K."/>
            <person name="LaButti K."/>
            <person name="Ng V."/>
            <person name="Ahrendt S."/>
            <person name="Min B."/>
            <person name="Choi I.G."/>
            <person name="Park H."/>
            <person name="Plett J.M."/>
            <person name="Magnuson J."/>
            <person name="Spatafora J.W."/>
            <person name="Nagy L.G."/>
            <person name="Henrissat B."/>
            <person name="Grigoriev I.V."/>
            <person name="Yang Z.L."/>
            <person name="Xu J."/>
            <person name="Martin F.M."/>
        </authorList>
    </citation>
    <scope>NUCLEOTIDE SEQUENCE</scope>
    <source>
        <strain evidence="1">KUC20120723A-06</strain>
    </source>
</reference>
<keyword evidence="2" id="KW-1185">Reference proteome</keyword>
<dbReference type="Proteomes" id="UP000790709">
    <property type="component" value="Unassembled WGS sequence"/>
</dbReference>
<organism evidence="1 2">
    <name type="scientific">Leucogyrophana mollusca</name>
    <dbReference type="NCBI Taxonomy" id="85980"/>
    <lineage>
        <taxon>Eukaryota</taxon>
        <taxon>Fungi</taxon>
        <taxon>Dikarya</taxon>
        <taxon>Basidiomycota</taxon>
        <taxon>Agaricomycotina</taxon>
        <taxon>Agaricomycetes</taxon>
        <taxon>Agaricomycetidae</taxon>
        <taxon>Boletales</taxon>
        <taxon>Boletales incertae sedis</taxon>
        <taxon>Leucogyrophana</taxon>
    </lineage>
</organism>
<gene>
    <name evidence="1" type="ORF">BV22DRAFT_1048038</name>
</gene>
<accession>A0ACB8BFN1</accession>